<evidence type="ECO:0000313" key="2">
    <source>
        <dbReference type="EMBL" id="KAH7967753.1"/>
    </source>
</evidence>
<gene>
    <name evidence="2" type="ORF">HPB52_002159</name>
</gene>
<sequence>MVLPEKIGQGLPELMRRSHLASRLQVTPVEILQRQEPRSRSVDPPGLSQRLVGFHRRSSDAAASRYTRTSTFQSPIPCPKTVLGCRRRKLVGASTFDDAAQNRALAPGTASKQKSLDVACPDAASQSDDPGHGTS</sequence>
<organism evidence="2 3">
    <name type="scientific">Rhipicephalus sanguineus</name>
    <name type="common">Brown dog tick</name>
    <name type="synonym">Ixodes sanguineus</name>
    <dbReference type="NCBI Taxonomy" id="34632"/>
    <lineage>
        <taxon>Eukaryota</taxon>
        <taxon>Metazoa</taxon>
        <taxon>Ecdysozoa</taxon>
        <taxon>Arthropoda</taxon>
        <taxon>Chelicerata</taxon>
        <taxon>Arachnida</taxon>
        <taxon>Acari</taxon>
        <taxon>Parasitiformes</taxon>
        <taxon>Ixodida</taxon>
        <taxon>Ixodoidea</taxon>
        <taxon>Ixodidae</taxon>
        <taxon>Rhipicephalinae</taxon>
        <taxon>Rhipicephalus</taxon>
        <taxon>Rhipicephalus</taxon>
    </lineage>
</organism>
<dbReference type="AlphaFoldDB" id="A0A9D4T2Q0"/>
<dbReference type="VEuPathDB" id="VectorBase:RSAN_029360"/>
<accession>A0A9D4T2Q0</accession>
<reference evidence="2" key="1">
    <citation type="journal article" date="2020" name="Cell">
        <title>Large-Scale Comparative Analyses of Tick Genomes Elucidate Their Genetic Diversity and Vector Capacities.</title>
        <authorList>
            <consortium name="Tick Genome and Microbiome Consortium (TIGMIC)"/>
            <person name="Jia N."/>
            <person name="Wang J."/>
            <person name="Shi W."/>
            <person name="Du L."/>
            <person name="Sun Y."/>
            <person name="Zhan W."/>
            <person name="Jiang J.F."/>
            <person name="Wang Q."/>
            <person name="Zhang B."/>
            <person name="Ji P."/>
            <person name="Bell-Sakyi L."/>
            <person name="Cui X.M."/>
            <person name="Yuan T.T."/>
            <person name="Jiang B.G."/>
            <person name="Yang W.F."/>
            <person name="Lam T.T."/>
            <person name="Chang Q.C."/>
            <person name="Ding S.J."/>
            <person name="Wang X.J."/>
            <person name="Zhu J.G."/>
            <person name="Ruan X.D."/>
            <person name="Zhao L."/>
            <person name="Wei J.T."/>
            <person name="Ye R.Z."/>
            <person name="Que T.C."/>
            <person name="Du C.H."/>
            <person name="Zhou Y.H."/>
            <person name="Cheng J.X."/>
            <person name="Dai P.F."/>
            <person name="Guo W.B."/>
            <person name="Han X.H."/>
            <person name="Huang E.J."/>
            <person name="Li L.F."/>
            <person name="Wei W."/>
            <person name="Gao Y.C."/>
            <person name="Liu J.Z."/>
            <person name="Shao H.Z."/>
            <person name="Wang X."/>
            <person name="Wang C.C."/>
            <person name="Yang T.C."/>
            <person name="Huo Q.B."/>
            <person name="Li W."/>
            <person name="Chen H.Y."/>
            <person name="Chen S.E."/>
            <person name="Zhou L.G."/>
            <person name="Ni X.B."/>
            <person name="Tian J.H."/>
            <person name="Sheng Y."/>
            <person name="Liu T."/>
            <person name="Pan Y.S."/>
            <person name="Xia L.Y."/>
            <person name="Li J."/>
            <person name="Zhao F."/>
            <person name="Cao W.C."/>
        </authorList>
    </citation>
    <scope>NUCLEOTIDE SEQUENCE</scope>
    <source>
        <strain evidence="2">Rsan-2018</strain>
    </source>
</reference>
<feature type="region of interest" description="Disordered" evidence="1">
    <location>
        <begin position="104"/>
        <end position="135"/>
    </location>
</feature>
<keyword evidence="3" id="KW-1185">Reference proteome</keyword>
<name>A0A9D4T2Q0_RHISA</name>
<feature type="compositionally biased region" description="Polar residues" evidence="1">
    <location>
        <begin position="124"/>
        <end position="135"/>
    </location>
</feature>
<evidence type="ECO:0000313" key="3">
    <source>
        <dbReference type="Proteomes" id="UP000821837"/>
    </source>
</evidence>
<protein>
    <submittedName>
        <fullName evidence="2">Uncharacterized protein</fullName>
    </submittedName>
</protein>
<reference evidence="2" key="2">
    <citation type="submission" date="2021-09" db="EMBL/GenBank/DDBJ databases">
        <authorList>
            <person name="Jia N."/>
            <person name="Wang J."/>
            <person name="Shi W."/>
            <person name="Du L."/>
            <person name="Sun Y."/>
            <person name="Zhan W."/>
            <person name="Jiang J."/>
            <person name="Wang Q."/>
            <person name="Zhang B."/>
            <person name="Ji P."/>
            <person name="Sakyi L.B."/>
            <person name="Cui X."/>
            <person name="Yuan T."/>
            <person name="Jiang B."/>
            <person name="Yang W."/>
            <person name="Lam T.T.-Y."/>
            <person name="Chang Q."/>
            <person name="Ding S."/>
            <person name="Wang X."/>
            <person name="Zhu J."/>
            <person name="Ruan X."/>
            <person name="Zhao L."/>
            <person name="Wei J."/>
            <person name="Que T."/>
            <person name="Du C."/>
            <person name="Cheng J."/>
            <person name="Dai P."/>
            <person name="Han X."/>
            <person name="Huang E."/>
            <person name="Gao Y."/>
            <person name="Liu J."/>
            <person name="Shao H."/>
            <person name="Ye R."/>
            <person name="Li L."/>
            <person name="Wei W."/>
            <person name="Wang X."/>
            <person name="Wang C."/>
            <person name="Huo Q."/>
            <person name="Li W."/>
            <person name="Guo W."/>
            <person name="Chen H."/>
            <person name="Chen S."/>
            <person name="Zhou L."/>
            <person name="Zhou L."/>
            <person name="Ni X."/>
            <person name="Tian J."/>
            <person name="Zhou Y."/>
            <person name="Sheng Y."/>
            <person name="Liu T."/>
            <person name="Pan Y."/>
            <person name="Xia L."/>
            <person name="Li J."/>
            <person name="Zhao F."/>
            <person name="Cao W."/>
        </authorList>
    </citation>
    <scope>NUCLEOTIDE SEQUENCE</scope>
    <source>
        <strain evidence="2">Rsan-2018</strain>
        <tissue evidence="2">Larvae</tissue>
    </source>
</reference>
<proteinExistence type="predicted"/>
<dbReference type="Proteomes" id="UP000821837">
    <property type="component" value="Unassembled WGS sequence"/>
</dbReference>
<dbReference type="EMBL" id="JABSTV010001248">
    <property type="protein sequence ID" value="KAH7967753.1"/>
    <property type="molecule type" value="Genomic_DNA"/>
</dbReference>
<evidence type="ECO:0000256" key="1">
    <source>
        <dbReference type="SAM" id="MobiDB-lite"/>
    </source>
</evidence>
<comment type="caution">
    <text evidence="2">The sequence shown here is derived from an EMBL/GenBank/DDBJ whole genome shotgun (WGS) entry which is preliminary data.</text>
</comment>